<comment type="caution">
    <text evidence="1">The sequence shown here is derived from an EMBL/GenBank/DDBJ whole genome shotgun (WGS) entry which is preliminary data.</text>
</comment>
<proteinExistence type="predicted"/>
<evidence type="ECO:0000313" key="2">
    <source>
        <dbReference type="Proteomes" id="UP000293562"/>
    </source>
</evidence>
<dbReference type="EMBL" id="SHKN01000005">
    <property type="protein sequence ID" value="RZT91297.1"/>
    <property type="molecule type" value="Genomic_DNA"/>
</dbReference>
<dbReference type="Proteomes" id="UP000293562">
    <property type="component" value="Unassembled WGS sequence"/>
</dbReference>
<dbReference type="RefSeq" id="WP_130308466.1">
    <property type="nucleotide sequence ID" value="NZ_SHKN01000005.1"/>
</dbReference>
<dbReference type="AlphaFoldDB" id="A0A4Q7V6V7"/>
<sequence length="123" mass="14418">MTWPVWKVIHGKWGSTEETLKKDLQKGGFTIQKRFLISKDSSEKFGIQAEIWILDSHDYIQYSIDAFYNDLGIWKLKIIQLRNDLIIIEADKSDASIFINMNPNQKDLHKIIDEKLIKIVLKV</sequence>
<name>A0A4Q7V6V7_9BACT</name>
<organism evidence="1 2">
    <name type="scientific">Ancylomarina subtilis</name>
    <dbReference type="NCBI Taxonomy" id="1639035"/>
    <lineage>
        <taxon>Bacteria</taxon>
        <taxon>Pseudomonadati</taxon>
        <taxon>Bacteroidota</taxon>
        <taxon>Bacteroidia</taxon>
        <taxon>Marinilabiliales</taxon>
        <taxon>Marinifilaceae</taxon>
        <taxon>Ancylomarina</taxon>
    </lineage>
</organism>
<protein>
    <submittedName>
        <fullName evidence="1">Uncharacterized protein</fullName>
    </submittedName>
</protein>
<evidence type="ECO:0000313" key="1">
    <source>
        <dbReference type="EMBL" id="RZT91297.1"/>
    </source>
</evidence>
<reference evidence="1 2" key="1">
    <citation type="submission" date="2019-02" db="EMBL/GenBank/DDBJ databases">
        <title>Genomic Encyclopedia of Type Strains, Phase IV (KMG-IV): sequencing the most valuable type-strain genomes for metagenomic binning, comparative biology and taxonomic classification.</title>
        <authorList>
            <person name="Goeker M."/>
        </authorList>
    </citation>
    <scope>NUCLEOTIDE SEQUENCE [LARGE SCALE GENOMIC DNA]</scope>
    <source>
        <strain evidence="1 2">DSM 28825</strain>
    </source>
</reference>
<accession>A0A4Q7V6V7</accession>
<keyword evidence="2" id="KW-1185">Reference proteome</keyword>
<gene>
    <name evidence="1" type="ORF">EV201_3111</name>
</gene>